<dbReference type="EMBL" id="NPEF01000124">
    <property type="protein sequence ID" value="PJZ92560.1"/>
    <property type="molecule type" value="Genomic_DNA"/>
</dbReference>
<proteinExistence type="predicted"/>
<evidence type="ECO:0000313" key="4">
    <source>
        <dbReference type="Proteomes" id="UP000232122"/>
    </source>
</evidence>
<dbReference type="Gene3D" id="3.40.50.1240">
    <property type="entry name" value="Phosphoglycerate mutase-like"/>
    <property type="match status" value="1"/>
</dbReference>
<dbReference type="InterPro" id="IPR051021">
    <property type="entry name" value="Mito_Ser/Thr_phosphatase"/>
</dbReference>
<dbReference type="GO" id="GO:0016787">
    <property type="term" value="F:hydrolase activity"/>
    <property type="evidence" value="ECO:0007669"/>
    <property type="project" value="UniProtKB-KW"/>
</dbReference>
<reference evidence="2" key="3">
    <citation type="submission" date="2023-10" db="EMBL/GenBank/DDBJ databases">
        <authorList>
            <person name="Picardeau M."/>
            <person name="Thibeaux R."/>
        </authorList>
    </citation>
    <scope>NUCLEOTIDE SEQUENCE</scope>
    <source>
        <strain evidence="2">ATI7-C-A5</strain>
    </source>
</reference>
<dbReference type="InterPro" id="IPR013078">
    <property type="entry name" value="His_Pase_superF_clade-1"/>
</dbReference>
<dbReference type="PANTHER" id="PTHR20935">
    <property type="entry name" value="PHOSPHOGLYCERATE MUTASE-RELATED"/>
    <property type="match status" value="1"/>
</dbReference>
<accession>A0A2N0B7P8</accession>
<sequence>MSVVYIIRHGQADSQGADYDRLTPHGKRQAFELGRYIASNGEVPDRIVTGTLRRHRETAESFWEGIRSFEVDFEIPSEPKTIRDAGWNEFSPELWSSYSRLLAEKKPEFEKSLRQFGRVRAKGGIRSAALFFKLTEEILRFWKEGKETPEGVETYLRFEERVFNSSNVLFSSGEQERTFVFTSGTPISVVLNSLLKKDGDGFAWMPWIWNTSTSVFRRVRGKYIPVTINAVPHLPEKKDRTLF</sequence>
<dbReference type="Pfam" id="PF00300">
    <property type="entry name" value="His_Phos_1"/>
    <property type="match status" value="2"/>
</dbReference>
<protein>
    <submittedName>
        <fullName evidence="3">Histidine phosphatase family protein</fullName>
    </submittedName>
</protein>
<comment type="caution">
    <text evidence="3">The sequence shown here is derived from an EMBL/GenBank/DDBJ whole genome shotgun (WGS) entry which is preliminary data.</text>
</comment>
<evidence type="ECO:0000313" key="3">
    <source>
        <dbReference type="EMBL" id="PJZ92560.1"/>
    </source>
</evidence>
<organism evidence="3">
    <name type="scientific">Leptospira ellisii</name>
    <dbReference type="NCBI Taxonomy" id="2023197"/>
    <lineage>
        <taxon>Bacteria</taxon>
        <taxon>Pseudomonadati</taxon>
        <taxon>Spirochaetota</taxon>
        <taxon>Spirochaetia</taxon>
        <taxon>Leptospirales</taxon>
        <taxon>Leptospiraceae</taxon>
        <taxon>Leptospira</taxon>
    </lineage>
</organism>
<dbReference type="RefSeq" id="WP_100747414.1">
    <property type="nucleotide sequence ID" value="NZ_NPEF02000016.1"/>
</dbReference>
<dbReference type="Proteomes" id="UP000232122">
    <property type="component" value="Unassembled WGS sequence"/>
</dbReference>
<dbReference type="SMART" id="SM00855">
    <property type="entry name" value="PGAM"/>
    <property type="match status" value="1"/>
</dbReference>
<dbReference type="InterPro" id="IPR029033">
    <property type="entry name" value="His_PPase_superfam"/>
</dbReference>
<gene>
    <name evidence="2" type="ORF">CH379_013985</name>
    <name evidence="3" type="ORF">CH379_12500</name>
</gene>
<evidence type="ECO:0000256" key="1">
    <source>
        <dbReference type="ARBA" id="ARBA00022801"/>
    </source>
</evidence>
<keyword evidence="1" id="KW-0378">Hydrolase</keyword>
<reference evidence="2 4" key="2">
    <citation type="journal article" date="2018" name="Microb. Genom.">
        <title>Deciphering the unexplored Leptospira diversity from soils uncovers genomic evolution to virulence.</title>
        <authorList>
            <person name="Thibeaux R."/>
            <person name="Iraola G."/>
            <person name="Ferres I."/>
            <person name="Bierque E."/>
            <person name="Girault D."/>
            <person name="Soupe-Gilbert M.E."/>
            <person name="Picardeau M."/>
            <person name="Goarant C."/>
        </authorList>
    </citation>
    <scope>NUCLEOTIDE SEQUENCE [LARGE SCALE GENOMIC DNA]</scope>
    <source>
        <strain evidence="2 4">ATI7-C-A5</strain>
    </source>
</reference>
<name>A0A2N0B7P8_9LEPT</name>
<dbReference type="OrthoDB" id="280692at2"/>
<keyword evidence="4" id="KW-1185">Reference proteome</keyword>
<dbReference type="EMBL" id="NPEF02000016">
    <property type="protein sequence ID" value="MDV6236734.1"/>
    <property type="molecule type" value="Genomic_DNA"/>
</dbReference>
<dbReference type="SUPFAM" id="SSF53254">
    <property type="entry name" value="Phosphoglycerate mutase-like"/>
    <property type="match status" value="1"/>
</dbReference>
<dbReference type="PANTHER" id="PTHR20935:SF0">
    <property type="entry name" value="SERINE_THREONINE-PROTEIN PHOSPHATASE PGAM5, MITOCHONDRIAL"/>
    <property type="match status" value="1"/>
</dbReference>
<evidence type="ECO:0000313" key="2">
    <source>
        <dbReference type="EMBL" id="MDV6236734.1"/>
    </source>
</evidence>
<accession>A0A2N0BJ13</accession>
<dbReference type="CDD" id="cd07067">
    <property type="entry name" value="HP_PGM_like"/>
    <property type="match status" value="1"/>
</dbReference>
<dbReference type="AlphaFoldDB" id="A0A2N0B7P8"/>
<reference evidence="3" key="1">
    <citation type="submission" date="2017-07" db="EMBL/GenBank/DDBJ databases">
        <title>Leptospira spp. isolated from tropical soils.</title>
        <authorList>
            <person name="Thibeaux R."/>
            <person name="Iraola G."/>
            <person name="Ferres I."/>
            <person name="Bierque E."/>
            <person name="Girault D."/>
            <person name="Soupe-Gilbert M.-E."/>
            <person name="Picardeau M."/>
            <person name="Goarant C."/>
        </authorList>
    </citation>
    <scope>NUCLEOTIDE SEQUENCE [LARGE SCALE GENOMIC DNA]</scope>
    <source>
        <strain evidence="3">ATI7-C-A5</strain>
    </source>
</reference>